<dbReference type="AlphaFoldDB" id="A0A845AN63"/>
<evidence type="ECO:0000313" key="3">
    <source>
        <dbReference type="Proteomes" id="UP000446786"/>
    </source>
</evidence>
<dbReference type="Pfam" id="PF10387">
    <property type="entry name" value="DUF2442"/>
    <property type="match status" value="1"/>
</dbReference>
<name>A0A845AN63_9SPHN</name>
<dbReference type="EMBL" id="WTYE01000001">
    <property type="protein sequence ID" value="MXP33095.1"/>
    <property type="molecule type" value="Genomic_DNA"/>
</dbReference>
<dbReference type="InterPro" id="IPR018841">
    <property type="entry name" value="DUF2442"/>
</dbReference>
<dbReference type="Proteomes" id="UP000446786">
    <property type="component" value="Unassembled WGS sequence"/>
</dbReference>
<proteinExistence type="predicted"/>
<comment type="caution">
    <text evidence="1">The sequence shown here is derived from an EMBL/GenBank/DDBJ whole genome shotgun (WGS) entry which is preliminary data.</text>
</comment>
<dbReference type="OrthoDB" id="337884at2"/>
<organism evidence="1 3">
    <name type="scientific">Parerythrobacter jejuensis</name>
    <dbReference type="NCBI Taxonomy" id="795812"/>
    <lineage>
        <taxon>Bacteria</taxon>
        <taxon>Pseudomonadati</taxon>
        <taxon>Pseudomonadota</taxon>
        <taxon>Alphaproteobacteria</taxon>
        <taxon>Sphingomonadales</taxon>
        <taxon>Erythrobacteraceae</taxon>
        <taxon>Parerythrobacter</taxon>
    </lineage>
</organism>
<dbReference type="Gene3D" id="3.30.2020.40">
    <property type="entry name" value="Uncharacterised protein PF10387, DUF2442"/>
    <property type="match status" value="1"/>
</dbReference>
<dbReference type="EMBL" id="WTYE01000001">
    <property type="protein sequence ID" value="MXP30335.1"/>
    <property type="molecule type" value="Genomic_DNA"/>
</dbReference>
<dbReference type="RefSeq" id="WP_160777894.1">
    <property type="nucleotide sequence ID" value="NZ_BAAAZF010000001.1"/>
</dbReference>
<sequence length="77" mass="8559">MRDERVVNVQCTDVNLRVELADGRTITAPLSWYPRLFDGSAIKRKNWTISGSGYGIHWPDLDEDISVEGLLKGSAAP</sequence>
<evidence type="ECO:0000313" key="2">
    <source>
        <dbReference type="EMBL" id="MXP33095.1"/>
    </source>
</evidence>
<gene>
    <name evidence="1" type="ORF">GRI94_00695</name>
    <name evidence="2" type="ORF">GRI94_14785</name>
</gene>
<accession>A0A845AN63</accession>
<protein>
    <submittedName>
        <fullName evidence="1">DUF2442 domain-containing protein</fullName>
    </submittedName>
</protein>
<reference evidence="1 3" key="1">
    <citation type="submission" date="2019-12" db="EMBL/GenBank/DDBJ databases">
        <title>Genomic-based taxomic classification of the family Erythrobacteraceae.</title>
        <authorList>
            <person name="Xu L."/>
        </authorList>
    </citation>
    <scope>NUCLEOTIDE SEQUENCE [LARGE SCALE GENOMIC DNA]</scope>
    <source>
        <strain evidence="1 3">JCM 16677</strain>
    </source>
</reference>
<evidence type="ECO:0000313" key="1">
    <source>
        <dbReference type="EMBL" id="MXP30335.1"/>
    </source>
</evidence>
<keyword evidence="3" id="KW-1185">Reference proteome</keyword>